<evidence type="ECO:0000313" key="3">
    <source>
        <dbReference type="EMBL" id="SHE40749.1"/>
    </source>
</evidence>
<proteinExistence type="predicted"/>
<name>A0A1M4T8E1_9BACL</name>
<dbReference type="NCBIfam" id="NF033580">
    <property type="entry name" value="transpos_IS5_3"/>
    <property type="match status" value="1"/>
</dbReference>
<dbReference type="STRING" id="112248.SAMN05444392_101359"/>
<protein>
    <submittedName>
        <fullName evidence="3">Transposase, IS4 family</fullName>
    </submittedName>
</protein>
<dbReference type="PANTHER" id="PTHR30007">
    <property type="entry name" value="PHP DOMAIN PROTEIN"/>
    <property type="match status" value="1"/>
</dbReference>
<dbReference type="Pfam" id="PF13340">
    <property type="entry name" value="DUF4096"/>
    <property type="match status" value="1"/>
</dbReference>
<organism evidence="3 4">
    <name type="scientific">Seinonella peptonophila</name>
    <dbReference type="NCBI Taxonomy" id="112248"/>
    <lineage>
        <taxon>Bacteria</taxon>
        <taxon>Bacillati</taxon>
        <taxon>Bacillota</taxon>
        <taxon>Bacilli</taxon>
        <taxon>Bacillales</taxon>
        <taxon>Thermoactinomycetaceae</taxon>
        <taxon>Seinonella</taxon>
    </lineage>
</organism>
<dbReference type="InterPro" id="IPR002559">
    <property type="entry name" value="Transposase_11"/>
</dbReference>
<accession>A0A1M4T8E1</accession>
<feature type="domain" description="Insertion element IS402-like" evidence="2">
    <location>
        <begin position="1"/>
        <end position="45"/>
    </location>
</feature>
<dbReference type="GO" id="GO:0006313">
    <property type="term" value="P:DNA transposition"/>
    <property type="evidence" value="ECO:0007669"/>
    <property type="project" value="InterPro"/>
</dbReference>
<dbReference type="AlphaFoldDB" id="A0A1M4T8E1"/>
<gene>
    <name evidence="3" type="ORF">SAMN05444392_101359</name>
</gene>
<sequence length="231" mass="27104">MLNGIIFVLKTGCAWRDMPKKYGSSVTCWRRLKQWQKQGVWERIWRKLLKQLREKEQLDFTKGFLDGSFVAAKRGGDFIGKTKVGKGSKVMVVTERNGLPVGLHVESAQPHEIRLAEKTIQSVRVPSRRGSPKRRFKEMVADRAYHSASFRSFLRKLGMKPVIPHRKNSKKGKRRPMAVGDGYKERWKVERCFAWMDNCRRLVVRYERYIQHYKAFCFLALTLLCLNRLID</sequence>
<dbReference type="Pfam" id="PF01609">
    <property type="entry name" value="DDE_Tnp_1"/>
    <property type="match status" value="1"/>
</dbReference>
<dbReference type="InterPro" id="IPR025161">
    <property type="entry name" value="IS402-like_dom"/>
</dbReference>
<dbReference type="PANTHER" id="PTHR30007:SF1">
    <property type="entry name" value="BLR1914 PROTEIN"/>
    <property type="match status" value="1"/>
</dbReference>
<evidence type="ECO:0000259" key="2">
    <source>
        <dbReference type="Pfam" id="PF13340"/>
    </source>
</evidence>
<keyword evidence="4" id="KW-1185">Reference proteome</keyword>
<dbReference type="GO" id="GO:0003677">
    <property type="term" value="F:DNA binding"/>
    <property type="evidence" value="ECO:0007669"/>
    <property type="project" value="InterPro"/>
</dbReference>
<reference evidence="3 4" key="1">
    <citation type="submission" date="2016-11" db="EMBL/GenBank/DDBJ databases">
        <authorList>
            <person name="Jaros S."/>
            <person name="Januszkiewicz K."/>
            <person name="Wedrychowicz H."/>
        </authorList>
    </citation>
    <scope>NUCLEOTIDE SEQUENCE [LARGE SCALE GENOMIC DNA]</scope>
    <source>
        <strain evidence="3 4">DSM 44666</strain>
    </source>
</reference>
<dbReference type="EMBL" id="FQVL01000001">
    <property type="protein sequence ID" value="SHE40749.1"/>
    <property type="molecule type" value="Genomic_DNA"/>
</dbReference>
<feature type="domain" description="Transposase IS4-like" evidence="1">
    <location>
        <begin position="64"/>
        <end position="224"/>
    </location>
</feature>
<evidence type="ECO:0000259" key="1">
    <source>
        <dbReference type="Pfam" id="PF01609"/>
    </source>
</evidence>
<dbReference type="GO" id="GO:0004803">
    <property type="term" value="F:transposase activity"/>
    <property type="evidence" value="ECO:0007669"/>
    <property type="project" value="InterPro"/>
</dbReference>
<evidence type="ECO:0000313" key="4">
    <source>
        <dbReference type="Proteomes" id="UP000184476"/>
    </source>
</evidence>
<dbReference type="Proteomes" id="UP000184476">
    <property type="component" value="Unassembled WGS sequence"/>
</dbReference>